<feature type="compositionally biased region" description="Basic residues" evidence="1">
    <location>
        <begin position="538"/>
        <end position="548"/>
    </location>
</feature>
<name>A0AA88KW55_ARTSF</name>
<comment type="caution">
    <text evidence="2">The sequence shown here is derived from an EMBL/GenBank/DDBJ whole genome shotgun (WGS) entry which is preliminary data.</text>
</comment>
<sequence length="575" mass="66682">MDIVSSESLDKNKMNVPIWDASKFIIFYTGECRELKPKLNMTKMSGGEEYIQVSFSINTCELCLVALHILKVDETSERFKPLRKFLNALGKIFIRLNSYCFPGRVLEKAYESWLEVKEKRKSHSAQSSLSENLPEWYINEINNVHNLILDLEPKKYPVESFVLKIRQISLVWCLFFCYVKEQLNANDPALIELIRAIEYTKDNLYKPLKEGKFNRESLEEVHEKMKQLGREKSNSFDEDQFLPCNNSLARQRSTKKINEKIYKNENTDSNSDQPKAKKSGHTKKRLNVKKHSKRSPSVQREGSLEANNHSDEEGENEIQHVRARPRLKQQKPPIRHSSFEEDDVEEPIDSDPAGNESSDSRSDRAGKTKRKDHRKKLFSKLDQLGNKMISKYKEKDNEKNKNSKKVKDKNNIGSLESSNQKNKSKNEQKRSNRSKKNQTEKNDDISSKKVSKKEISTNKNRDKKNVSGNKKDAKISPAKKVLERKKESIRGSKKGDKKKPSNVNEKKAQRPGIKNNPKKRSASKEKKPKRAAQERKSKREKPIKKKQQKTGESKKKIMKVGNKMTNFLGKFKKKK</sequence>
<reference evidence="2" key="1">
    <citation type="submission" date="2023-07" db="EMBL/GenBank/DDBJ databases">
        <title>Chromosome-level genome assembly of Artemia franciscana.</title>
        <authorList>
            <person name="Jo E."/>
        </authorList>
    </citation>
    <scope>NUCLEOTIDE SEQUENCE</scope>
    <source>
        <tissue evidence="2">Whole body</tissue>
    </source>
</reference>
<feature type="region of interest" description="Disordered" evidence="1">
    <location>
        <begin position="225"/>
        <end position="575"/>
    </location>
</feature>
<proteinExistence type="predicted"/>
<dbReference type="Proteomes" id="UP001187531">
    <property type="component" value="Unassembled WGS sequence"/>
</dbReference>
<evidence type="ECO:0000256" key="1">
    <source>
        <dbReference type="SAM" id="MobiDB-lite"/>
    </source>
</evidence>
<feature type="compositionally biased region" description="Basic residues" evidence="1">
    <location>
        <begin position="516"/>
        <end position="530"/>
    </location>
</feature>
<feature type="compositionally biased region" description="Basic residues" evidence="1">
    <location>
        <begin position="367"/>
        <end position="378"/>
    </location>
</feature>
<evidence type="ECO:0000313" key="2">
    <source>
        <dbReference type="EMBL" id="KAK2704489.1"/>
    </source>
</evidence>
<feature type="compositionally biased region" description="Basic and acidic residues" evidence="1">
    <location>
        <begin position="391"/>
        <end position="401"/>
    </location>
</feature>
<feature type="compositionally biased region" description="Basic and acidic residues" evidence="1">
    <location>
        <begin position="225"/>
        <end position="235"/>
    </location>
</feature>
<dbReference type="EMBL" id="JAVRJZ010000021">
    <property type="protein sequence ID" value="KAK2704489.1"/>
    <property type="molecule type" value="Genomic_DNA"/>
</dbReference>
<accession>A0AA88KW55</accession>
<keyword evidence="3" id="KW-1185">Reference proteome</keyword>
<feature type="compositionally biased region" description="Basic and acidic residues" evidence="1">
    <location>
        <begin position="256"/>
        <end position="266"/>
    </location>
</feature>
<feature type="compositionally biased region" description="Basic and acidic residues" evidence="1">
    <location>
        <begin position="437"/>
        <end position="494"/>
    </location>
</feature>
<feature type="compositionally biased region" description="Acidic residues" evidence="1">
    <location>
        <begin position="340"/>
        <end position="349"/>
    </location>
</feature>
<evidence type="ECO:0000313" key="3">
    <source>
        <dbReference type="Proteomes" id="UP001187531"/>
    </source>
</evidence>
<dbReference type="AlphaFoldDB" id="A0AA88KW55"/>
<feature type="compositionally biased region" description="Basic residues" evidence="1">
    <location>
        <begin position="276"/>
        <end position="294"/>
    </location>
</feature>
<gene>
    <name evidence="2" type="ORF">QYM36_016773</name>
</gene>
<protein>
    <submittedName>
        <fullName evidence="2">Uncharacterized protein</fullName>
    </submittedName>
</protein>
<organism evidence="2 3">
    <name type="scientific">Artemia franciscana</name>
    <name type="common">Brine shrimp</name>
    <name type="synonym">Artemia sanfranciscana</name>
    <dbReference type="NCBI Taxonomy" id="6661"/>
    <lineage>
        <taxon>Eukaryota</taxon>
        <taxon>Metazoa</taxon>
        <taxon>Ecdysozoa</taxon>
        <taxon>Arthropoda</taxon>
        <taxon>Crustacea</taxon>
        <taxon>Branchiopoda</taxon>
        <taxon>Anostraca</taxon>
        <taxon>Artemiidae</taxon>
        <taxon>Artemia</taxon>
    </lineage>
</organism>